<dbReference type="AlphaFoldDB" id="A0ABD1IAM5"/>
<accession>A0ABD1IAM5</accession>
<gene>
    <name evidence="1" type="ORF">AAHA92_01455</name>
</gene>
<comment type="caution">
    <text evidence="1">The sequence shown here is derived from an EMBL/GenBank/DDBJ whole genome shotgun (WGS) entry which is preliminary data.</text>
</comment>
<name>A0ABD1IAM5_SALDI</name>
<keyword evidence="2" id="KW-1185">Reference proteome</keyword>
<evidence type="ECO:0008006" key="3">
    <source>
        <dbReference type="Google" id="ProtNLM"/>
    </source>
</evidence>
<proteinExistence type="predicted"/>
<protein>
    <recommendedName>
        <fullName evidence="3">F-box protein</fullName>
    </recommendedName>
</protein>
<organism evidence="1 2">
    <name type="scientific">Salvia divinorum</name>
    <name type="common">Maria pastora</name>
    <name type="synonym">Diviner's sage</name>
    <dbReference type="NCBI Taxonomy" id="28513"/>
    <lineage>
        <taxon>Eukaryota</taxon>
        <taxon>Viridiplantae</taxon>
        <taxon>Streptophyta</taxon>
        <taxon>Embryophyta</taxon>
        <taxon>Tracheophyta</taxon>
        <taxon>Spermatophyta</taxon>
        <taxon>Magnoliopsida</taxon>
        <taxon>eudicotyledons</taxon>
        <taxon>Gunneridae</taxon>
        <taxon>Pentapetalae</taxon>
        <taxon>asterids</taxon>
        <taxon>lamiids</taxon>
        <taxon>Lamiales</taxon>
        <taxon>Lamiaceae</taxon>
        <taxon>Nepetoideae</taxon>
        <taxon>Mentheae</taxon>
        <taxon>Salviinae</taxon>
        <taxon>Salvia</taxon>
        <taxon>Salvia subgen. Calosphace</taxon>
    </lineage>
</organism>
<sequence length="255" mass="28785">MKEKRSAPALIPLHDGSIFICGLTSEQEDWAELYDPVKGEFHAKNLRGPVGCPCPISCFQWTDQVVMIYYEHWVYDKDWFKSCKPSLLSYNIVEDTWDIFVENLPPLHGMGVKKLVYVGGDTLFIIDSARLWFVYDLSSKRQMGDVCVNAGPRGARVPVKEAYYVSDKDVKSTSWVFCIFMTMPHDNLGNYCDLEYAKVGVVQGTGGDYFSTVLRRGVLKVGPFGDVHIFAKKDKKGKAKTGDGQVNESLLHYVE</sequence>
<dbReference type="Proteomes" id="UP001567538">
    <property type="component" value="Unassembled WGS sequence"/>
</dbReference>
<evidence type="ECO:0000313" key="2">
    <source>
        <dbReference type="Proteomes" id="UP001567538"/>
    </source>
</evidence>
<reference evidence="1 2" key="1">
    <citation type="submission" date="2024-06" db="EMBL/GenBank/DDBJ databases">
        <title>A chromosome level genome sequence of Diviner's sage (Salvia divinorum).</title>
        <authorList>
            <person name="Ford S.A."/>
            <person name="Ro D.-K."/>
            <person name="Ness R.W."/>
            <person name="Phillips M.A."/>
        </authorList>
    </citation>
    <scope>NUCLEOTIDE SEQUENCE [LARGE SCALE GENOMIC DNA]</scope>
    <source>
        <strain evidence="1">SAF-2024a</strain>
        <tissue evidence="1">Leaf</tissue>
    </source>
</reference>
<evidence type="ECO:0000313" key="1">
    <source>
        <dbReference type="EMBL" id="KAL1565770.1"/>
    </source>
</evidence>
<dbReference type="EMBL" id="JBEAFC010000002">
    <property type="protein sequence ID" value="KAL1565770.1"/>
    <property type="molecule type" value="Genomic_DNA"/>
</dbReference>